<dbReference type="GO" id="GO:0009279">
    <property type="term" value="C:cell outer membrane"/>
    <property type="evidence" value="ECO:0007669"/>
    <property type="project" value="UniProtKB-SubCell"/>
</dbReference>
<evidence type="ECO:0000256" key="2">
    <source>
        <dbReference type="ARBA" id="ARBA00022448"/>
    </source>
</evidence>
<dbReference type="PROSITE" id="PS52016">
    <property type="entry name" value="TONB_DEPENDENT_REC_3"/>
    <property type="match status" value="1"/>
</dbReference>
<dbReference type="Gene3D" id="3.55.50.30">
    <property type="match status" value="1"/>
</dbReference>
<reference evidence="9 10" key="1">
    <citation type="journal article" date="2018" name="Syst. Appl. Microbiol.">
        <title>Pseudomonas gallaeciensis sp. nov., isolated from crude-oil-contaminated intertidal sand samples after the Prestige oil spill.</title>
        <authorList>
            <person name="Mulet M."/>
            <person name="Sanchez D."/>
            <person name="Rodriguez A.C."/>
            <person name="Nogales B."/>
            <person name="Bosch R."/>
            <person name="Busquets A."/>
            <person name="Gomila M."/>
            <person name="Lalucat J."/>
            <person name="Garcia-Valdes E."/>
        </authorList>
    </citation>
    <scope>NUCLEOTIDE SEQUENCE [LARGE SCALE GENOMIC DNA]</scope>
    <source>
        <strain evidence="9 10">V113</strain>
    </source>
</reference>
<keyword evidence="2 7" id="KW-0813">Transport</keyword>
<evidence type="ECO:0000259" key="8">
    <source>
        <dbReference type="SMART" id="SM00965"/>
    </source>
</evidence>
<evidence type="ECO:0000256" key="7">
    <source>
        <dbReference type="PROSITE-ProRule" id="PRU01360"/>
    </source>
</evidence>
<evidence type="ECO:0000313" key="9">
    <source>
        <dbReference type="EMBL" id="RGP54113.1"/>
    </source>
</evidence>
<proteinExistence type="inferred from homology"/>
<dbReference type="InterPro" id="IPR037066">
    <property type="entry name" value="Plug_dom_sf"/>
</dbReference>
<evidence type="ECO:0000313" key="10">
    <source>
        <dbReference type="Proteomes" id="UP000265411"/>
    </source>
</evidence>
<name>A0A395R1Z8_9PSED</name>
<dbReference type="SUPFAM" id="SSF56935">
    <property type="entry name" value="Porins"/>
    <property type="match status" value="1"/>
</dbReference>
<keyword evidence="6 7" id="KW-0998">Cell outer membrane</keyword>
<comment type="subcellular location">
    <subcellularLocation>
        <location evidence="1 7">Cell outer membrane</location>
        <topology evidence="1 7">Multi-pass membrane protein</topology>
    </subcellularLocation>
</comment>
<evidence type="ECO:0000256" key="5">
    <source>
        <dbReference type="ARBA" id="ARBA00023136"/>
    </source>
</evidence>
<evidence type="ECO:0000256" key="4">
    <source>
        <dbReference type="ARBA" id="ARBA00022692"/>
    </source>
</evidence>
<organism evidence="9 10">
    <name type="scientific">Pseudomonas abyssi</name>
    <dbReference type="NCBI Taxonomy" id="170540"/>
    <lineage>
        <taxon>Bacteria</taxon>
        <taxon>Pseudomonadati</taxon>
        <taxon>Pseudomonadota</taxon>
        <taxon>Gammaproteobacteria</taxon>
        <taxon>Pseudomonadales</taxon>
        <taxon>Pseudomonadaceae</taxon>
        <taxon>Pseudomonas</taxon>
    </lineage>
</organism>
<gene>
    <name evidence="9" type="ORF">ASB58_14195</name>
</gene>
<dbReference type="SMART" id="SM00965">
    <property type="entry name" value="STN"/>
    <property type="match status" value="1"/>
</dbReference>
<dbReference type="Pfam" id="PF07715">
    <property type="entry name" value="Plug"/>
    <property type="match status" value="1"/>
</dbReference>
<keyword evidence="4 7" id="KW-0812">Transmembrane</keyword>
<dbReference type="RefSeq" id="WP_118131347.1">
    <property type="nucleotide sequence ID" value="NZ_LMAZ01000004.1"/>
</dbReference>
<dbReference type="OrthoDB" id="9766643at2"/>
<dbReference type="InterPro" id="IPR036942">
    <property type="entry name" value="Beta-barrel_TonB_sf"/>
</dbReference>
<dbReference type="Gene3D" id="2.40.170.20">
    <property type="entry name" value="TonB-dependent receptor, beta-barrel domain"/>
    <property type="match status" value="1"/>
</dbReference>
<comment type="caution">
    <text evidence="9">The sequence shown here is derived from an EMBL/GenBank/DDBJ whole genome shotgun (WGS) entry which is preliminary data.</text>
</comment>
<comment type="similarity">
    <text evidence="7">Belongs to the TonB-dependent receptor family.</text>
</comment>
<protein>
    <recommendedName>
        <fullName evidence="8">Secretin/TonB short N-terminal domain-containing protein</fullName>
    </recommendedName>
</protein>
<keyword evidence="3 7" id="KW-1134">Transmembrane beta strand</keyword>
<dbReference type="InterPro" id="IPR011662">
    <property type="entry name" value="Secretin/TonB_short_N"/>
</dbReference>
<evidence type="ECO:0000256" key="1">
    <source>
        <dbReference type="ARBA" id="ARBA00004571"/>
    </source>
</evidence>
<keyword evidence="10" id="KW-1185">Reference proteome</keyword>
<dbReference type="InterPro" id="IPR039426">
    <property type="entry name" value="TonB-dep_rcpt-like"/>
</dbReference>
<accession>A0A395R1Z8</accession>
<evidence type="ECO:0000256" key="6">
    <source>
        <dbReference type="ARBA" id="ARBA00023237"/>
    </source>
</evidence>
<dbReference type="InterPro" id="IPR012910">
    <property type="entry name" value="Plug_dom"/>
</dbReference>
<dbReference type="AlphaFoldDB" id="A0A395R1Z8"/>
<dbReference type="EMBL" id="LMAZ01000004">
    <property type="protein sequence ID" value="RGP54113.1"/>
    <property type="molecule type" value="Genomic_DNA"/>
</dbReference>
<sequence length="955" mass="106829">MPTLNGSDRPRLSLLALALALGGLLSAIPLAATAQDSPGLSQVHHFAIDAQPLSEALIEFARQSGMQVNLDPALLAGVQSNSVSGQLSGVDALQQLLRGKGIDWRLEQNVLSFEARPDSANLNLETIHVLGRTDSLYQGSERIDRTAIETFPGANGDLTTLLEMHPNVQFDTTQQSSHTPGELNPADISINGAKFYQNNFMVDGISINNDLDPAASSASRNNYNGIYDIPSNAFGVALDADLLEEVRVYDSNISAEYGRFNGGVVDAITRNPREGFHGKASVSMTRSEWTEYHLNNDEISDEEFELSSDQTYQPEFEKTTQRLMLEGMLTDTFGLIGNIVRKRSEIPVYSYDNGFQSAGDSLKREQTREINNYMLKGFWMPSEQLDLTFSLIHAPAGGQYYKANQKNSGFTIDQGGQAASLQAVWLGDNVTYTNKLSYKMVQTSRDADSNVNKQWRWSEEKNWGNPYRNGVLSNNATSIEGGMGDLEQSQTGGEYSFKAELQEFDFLGAGHRINAGLQLGYQKARYEVMEDSWTATTPYLTTDIGSTSCITASGALDSDYCSVSVNATGTAQRQYFRFLNYYRAGEIELEQTDYALFIEDDIRVGNLTLRPGLRFDGDDYMDKTTLAPRFAVSYDLFGDRTSVLSGGLNRYYGRNLFKYRLADGRESLRWRATRGISRDDTITDFSDLVNYGVDESSFRSLDIPYDDEWTIGLAQQIGNLAFDLKYVHREGRDQVVRSRARYLGLEDGDGSSSIANYYTYTNAGESRSQTVTLSVTPLQNLHFAGTQTTWQLALSWNETQSNNASYENTFDDALLADEDVYYDGSLMPYSELPTDNFNRPWTARLNTVTSIPQWNLTWSNFFRYRGSYEQIYQTTPSTIDIDGTSYDYYQNGRVRAAPTWDTRVKWEIPTGQDQALYVAVDVTNVADKVNDVLSDKGVLSYETGRQYWLEVGYSF</sequence>
<dbReference type="Gene3D" id="2.170.130.10">
    <property type="entry name" value="TonB-dependent receptor, plug domain"/>
    <property type="match status" value="1"/>
</dbReference>
<evidence type="ECO:0000256" key="3">
    <source>
        <dbReference type="ARBA" id="ARBA00022452"/>
    </source>
</evidence>
<keyword evidence="5 7" id="KW-0472">Membrane</keyword>
<dbReference type="Proteomes" id="UP000265411">
    <property type="component" value="Unassembled WGS sequence"/>
</dbReference>
<feature type="domain" description="Secretin/TonB short N-terminal" evidence="8">
    <location>
        <begin position="66"/>
        <end position="116"/>
    </location>
</feature>